<keyword evidence="6" id="KW-0653">Protein transport</keyword>
<evidence type="ECO:0000256" key="3">
    <source>
        <dbReference type="ARBA" id="ARBA00022448"/>
    </source>
</evidence>
<evidence type="ECO:0000313" key="12">
    <source>
        <dbReference type="Proteomes" id="UP000008021"/>
    </source>
</evidence>
<keyword evidence="7" id="KW-1133">Transmembrane helix</keyword>
<accession>A0A0E0DUX4</accession>
<evidence type="ECO:0000256" key="7">
    <source>
        <dbReference type="ARBA" id="ARBA00022989"/>
    </source>
</evidence>
<dbReference type="PANTHER" id="PTHR34944">
    <property type="entry name" value="MITOCHONDRIAL IMPORT RECEPTOR SUBUNIT TOM7"/>
    <property type="match status" value="1"/>
</dbReference>
<evidence type="ECO:0000256" key="9">
    <source>
        <dbReference type="ARBA" id="ARBA00023136"/>
    </source>
</evidence>
<keyword evidence="3" id="KW-0813">Transport</keyword>
<sequence length="86" mass="9183">MANPAQGPLRARTKPAGRPGRRDGASPPAAEDPSRAAAVRRSVRKWSTWTMKTAKVAAYYGFIPLVIVIGMNSDPKPSIGQLLSPL</sequence>
<dbReference type="Gramene" id="OMERI05G23230.1">
    <property type="protein sequence ID" value="OMERI05G23230.1"/>
    <property type="gene ID" value="OMERI05G23230"/>
</dbReference>
<dbReference type="PANTHER" id="PTHR34944:SF2">
    <property type="entry name" value="MITOCHONDRIAL IMPORT RECEPTOR SUBUNIT TOM7"/>
    <property type="match status" value="1"/>
</dbReference>
<keyword evidence="12" id="KW-1185">Reference proteome</keyword>
<dbReference type="GO" id="GO:0030150">
    <property type="term" value="P:protein import into mitochondrial matrix"/>
    <property type="evidence" value="ECO:0007669"/>
    <property type="project" value="InterPro"/>
</dbReference>
<dbReference type="GO" id="GO:0005742">
    <property type="term" value="C:mitochondrial outer membrane translocase complex"/>
    <property type="evidence" value="ECO:0007669"/>
    <property type="project" value="InterPro"/>
</dbReference>
<dbReference type="Proteomes" id="UP000008021">
    <property type="component" value="Chromosome 5"/>
</dbReference>
<evidence type="ECO:0000313" key="11">
    <source>
        <dbReference type="EnsemblPlants" id="OMERI05G23230.1"/>
    </source>
</evidence>
<dbReference type="AlphaFoldDB" id="A0A0E0DUX4"/>
<evidence type="ECO:0000256" key="8">
    <source>
        <dbReference type="ARBA" id="ARBA00023128"/>
    </source>
</evidence>
<keyword evidence="8" id="KW-0496">Mitochondrion</keyword>
<dbReference type="Pfam" id="PF08038">
    <property type="entry name" value="Tom7"/>
    <property type="match status" value="1"/>
</dbReference>
<evidence type="ECO:0000256" key="6">
    <source>
        <dbReference type="ARBA" id="ARBA00022927"/>
    </source>
</evidence>
<proteinExistence type="inferred from homology"/>
<name>A0A0E0DUX4_9ORYZ</name>
<evidence type="ECO:0000256" key="5">
    <source>
        <dbReference type="ARBA" id="ARBA00022787"/>
    </source>
</evidence>
<evidence type="ECO:0000256" key="4">
    <source>
        <dbReference type="ARBA" id="ARBA00022692"/>
    </source>
</evidence>
<dbReference type="EnsemblPlants" id="OMERI05G23230.1">
    <property type="protein sequence ID" value="OMERI05G23230.1"/>
    <property type="gene ID" value="OMERI05G23230"/>
</dbReference>
<comment type="similarity">
    <text evidence="2">Belongs to the Tom7 family.</text>
</comment>
<dbReference type="STRING" id="40149.A0A0E0DUX4"/>
<evidence type="ECO:0000256" key="2">
    <source>
        <dbReference type="ARBA" id="ARBA00010917"/>
    </source>
</evidence>
<comment type="subcellular location">
    <subcellularLocation>
        <location evidence="1">Mitochondrion outer membrane</location>
        <topology evidence="1">Single-pass membrane protein</topology>
    </subcellularLocation>
</comment>
<protein>
    <submittedName>
        <fullName evidence="11">Uncharacterized protein</fullName>
    </submittedName>
</protein>
<evidence type="ECO:0000256" key="1">
    <source>
        <dbReference type="ARBA" id="ARBA00004572"/>
    </source>
</evidence>
<organism evidence="11">
    <name type="scientific">Oryza meridionalis</name>
    <dbReference type="NCBI Taxonomy" id="40149"/>
    <lineage>
        <taxon>Eukaryota</taxon>
        <taxon>Viridiplantae</taxon>
        <taxon>Streptophyta</taxon>
        <taxon>Embryophyta</taxon>
        <taxon>Tracheophyta</taxon>
        <taxon>Spermatophyta</taxon>
        <taxon>Magnoliopsida</taxon>
        <taxon>Liliopsida</taxon>
        <taxon>Poales</taxon>
        <taxon>Poaceae</taxon>
        <taxon>BOP clade</taxon>
        <taxon>Oryzoideae</taxon>
        <taxon>Oryzeae</taxon>
        <taxon>Oryzinae</taxon>
        <taxon>Oryza</taxon>
    </lineage>
</organism>
<feature type="region of interest" description="Disordered" evidence="10">
    <location>
        <begin position="1"/>
        <end position="39"/>
    </location>
</feature>
<reference evidence="11" key="1">
    <citation type="submission" date="2015-04" db="UniProtKB">
        <authorList>
            <consortium name="EnsemblPlants"/>
        </authorList>
    </citation>
    <scope>IDENTIFICATION</scope>
</reference>
<keyword evidence="9" id="KW-0472">Membrane</keyword>
<keyword evidence="5" id="KW-1000">Mitochondrion outer membrane</keyword>
<dbReference type="InterPro" id="IPR012621">
    <property type="entry name" value="Tom7"/>
</dbReference>
<keyword evidence="4" id="KW-0812">Transmembrane</keyword>
<reference evidence="11" key="2">
    <citation type="submission" date="2018-05" db="EMBL/GenBank/DDBJ databases">
        <title>OmerRS3 (Oryza meridionalis Reference Sequence Version 3).</title>
        <authorList>
            <person name="Zhang J."/>
            <person name="Kudrna D."/>
            <person name="Lee S."/>
            <person name="Talag J."/>
            <person name="Welchert J."/>
            <person name="Wing R.A."/>
        </authorList>
    </citation>
    <scope>NUCLEOTIDE SEQUENCE [LARGE SCALE GENOMIC DNA]</scope>
    <source>
        <strain evidence="11">cv. OR44</strain>
    </source>
</reference>
<evidence type="ECO:0000256" key="10">
    <source>
        <dbReference type="SAM" id="MobiDB-lite"/>
    </source>
</evidence>
<dbReference type="HOGENOM" id="CLU_173610_0_1_1"/>